<evidence type="ECO:0000313" key="1">
    <source>
        <dbReference type="EMBL" id="AIF23333.1"/>
    </source>
</evidence>
<dbReference type="AlphaFoldDB" id="A0A075IB27"/>
<sequence length="117" mass="13402">MKAIAGYIKRLIDTIRITLKKNELKASRTKIVLSWTLDKNEMRGDKIEILNSITAKLRDYIGDVDTSEGFVNAFHSDKKTIIISCSMNDYTKIVSDKKSEDLIIIKANPLFEIEHKK</sequence>
<dbReference type="EMBL" id="KF901228">
    <property type="protein sequence ID" value="AIF23333.1"/>
    <property type="molecule type" value="Genomic_DNA"/>
</dbReference>
<proteinExistence type="predicted"/>
<protein>
    <submittedName>
        <fullName evidence="1">Uncharacterized protein</fullName>
    </submittedName>
</protein>
<organism evidence="1">
    <name type="scientific">uncultured marine thaumarchaeote SAT1000_15_B11</name>
    <dbReference type="NCBI Taxonomy" id="1456384"/>
    <lineage>
        <taxon>Archaea</taxon>
        <taxon>Nitrososphaerota</taxon>
        <taxon>environmental samples</taxon>
    </lineage>
</organism>
<name>A0A075IB27_9ARCH</name>
<reference evidence="1" key="1">
    <citation type="journal article" date="2014" name="Genome Biol. Evol.">
        <title>Pangenome evidence for extensive interdomain horizontal transfer affecting lineage core and shell genes in uncultured planktonic thaumarchaeota and euryarchaeota.</title>
        <authorList>
            <person name="Deschamps P."/>
            <person name="Zivanovic Y."/>
            <person name="Moreira D."/>
            <person name="Rodriguez-Valera F."/>
            <person name="Lopez-Garcia P."/>
        </authorList>
    </citation>
    <scope>NUCLEOTIDE SEQUENCE</scope>
</reference>
<accession>A0A075IB27</accession>